<evidence type="ECO:0000256" key="5">
    <source>
        <dbReference type="ARBA" id="ARBA00023015"/>
    </source>
</evidence>
<proteinExistence type="inferred from homology"/>
<keyword evidence="5 8" id="KW-0805">Transcription regulation</keyword>
<dbReference type="InterPro" id="IPR020899">
    <property type="entry name" value="Arg_repress_C"/>
</dbReference>
<dbReference type="Proteomes" id="UP000319746">
    <property type="component" value="Unassembled WGS sequence"/>
</dbReference>
<dbReference type="NCBIfam" id="TIGR01529">
    <property type="entry name" value="argR_whole"/>
    <property type="match status" value="1"/>
</dbReference>
<keyword evidence="13" id="KW-1185">Reference proteome</keyword>
<dbReference type="SUPFAM" id="SSF46785">
    <property type="entry name" value="Winged helix' DNA-binding domain"/>
    <property type="match status" value="1"/>
</dbReference>
<dbReference type="InterPro" id="IPR036251">
    <property type="entry name" value="Arg_repress_C_sf"/>
</dbReference>
<dbReference type="InterPro" id="IPR036390">
    <property type="entry name" value="WH_DNA-bd_sf"/>
</dbReference>
<keyword evidence="6 8" id="KW-0238">DNA-binding</keyword>
<accession>A0A543AJX8</accession>
<evidence type="ECO:0000259" key="11">
    <source>
        <dbReference type="Pfam" id="PF02863"/>
    </source>
</evidence>
<keyword evidence="8" id="KW-0055">Arginine biosynthesis</keyword>
<dbReference type="Gene3D" id="1.10.10.10">
    <property type="entry name" value="Winged helix-like DNA-binding domain superfamily/Winged helix DNA-binding domain"/>
    <property type="match status" value="1"/>
</dbReference>
<gene>
    <name evidence="8" type="primary">argR</name>
    <name evidence="12" type="ORF">FB556_1566</name>
</gene>
<dbReference type="PANTHER" id="PTHR34471">
    <property type="entry name" value="ARGININE REPRESSOR"/>
    <property type="match status" value="1"/>
</dbReference>
<dbReference type="InterPro" id="IPR020900">
    <property type="entry name" value="Arg_repress_DNA-bd"/>
</dbReference>
<protein>
    <recommendedName>
        <fullName evidence="8 9">Arginine repressor</fullName>
    </recommendedName>
</protein>
<dbReference type="GO" id="GO:0006526">
    <property type="term" value="P:L-arginine biosynthetic process"/>
    <property type="evidence" value="ECO:0007669"/>
    <property type="project" value="UniProtKB-UniPathway"/>
</dbReference>
<dbReference type="GO" id="GO:0003677">
    <property type="term" value="F:DNA binding"/>
    <property type="evidence" value="ECO:0007669"/>
    <property type="project" value="UniProtKB-KW"/>
</dbReference>
<dbReference type="GO" id="GO:0051259">
    <property type="term" value="P:protein complex oligomerization"/>
    <property type="evidence" value="ECO:0007669"/>
    <property type="project" value="InterPro"/>
</dbReference>
<evidence type="ECO:0000256" key="4">
    <source>
        <dbReference type="ARBA" id="ARBA00022491"/>
    </source>
</evidence>
<evidence type="ECO:0000256" key="9">
    <source>
        <dbReference type="NCBIfam" id="TIGR01529"/>
    </source>
</evidence>
<dbReference type="Gene3D" id="3.30.1360.40">
    <property type="match status" value="1"/>
</dbReference>
<dbReference type="PANTHER" id="PTHR34471:SF1">
    <property type="entry name" value="ARGININE REPRESSOR"/>
    <property type="match status" value="1"/>
</dbReference>
<name>A0A543AJX8_9MICC</name>
<dbReference type="SUPFAM" id="SSF55252">
    <property type="entry name" value="C-terminal domain of arginine repressor"/>
    <property type="match status" value="1"/>
</dbReference>
<dbReference type="Pfam" id="PF02863">
    <property type="entry name" value="Arg_repressor_C"/>
    <property type="match status" value="1"/>
</dbReference>
<dbReference type="AlphaFoldDB" id="A0A543AJX8"/>
<evidence type="ECO:0000259" key="10">
    <source>
        <dbReference type="Pfam" id="PF01316"/>
    </source>
</evidence>
<evidence type="ECO:0000256" key="3">
    <source>
        <dbReference type="ARBA" id="ARBA00022490"/>
    </source>
</evidence>
<dbReference type="InterPro" id="IPR001669">
    <property type="entry name" value="Arg_repress"/>
</dbReference>
<comment type="similarity">
    <text evidence="2 8">Belongs to the ArgR family.</text>
</comment>
<dbReference type="GO" id="GO:0003700">
    <property type="term" value="F:DNA-binding transcription factor activity"/>
    <property type="evidence" value="ECO:0007669"/>
    <property type="project" value="UniProtKB-UniRule"/>
</dbReference>
<dbReference type="GO" id="GO:1900079">
    <property type="term" value="P:regulation of arginine biosynthetic process"/>
    <property type="evidence" value="ECO:0007669"/>
    <property type="project" value="UniProtKB-UniRule"/>
</dbReference>
<dbReference type="PRINTS" id="PR01467">
    <property type="entry name" value="ARGREPRESSOR"/>
</dbReference>
<feature type="domain" description="Arginine repressor C-terminal" evidence="11">
    <location>
        <begin position="86"/>
        <end position="151"/>
    </location>
</feature>
<evidence type="ECO:0000256" key="7">
    <source>
        <dbReference type="ARBA" id="ARBA00023163"/>
    </source>
</evidence>
<dbReference type="UniPathway" id="UPA00068"/>
<evidence type="ECO:0000256" key="6">
    <source>
        <dbReference type="ARBA" id="ARBA00023125"/>
    </source>
</evidence>
<keyword evidence="8" id="KW-0028">Amino-acid biosynthesis</keyword>
<keyword evidence="7 8" id="KW-0804">Transcription</keyword>
<dbReference type="GO" id="GO:0005737">
    <property type="term" value="C:cytoplasm"/>
    <property type="evidence" value="ECO:0007669"/>
    <property type="project" value="UniProtKB-SubCell"/>
</dbReference>
<evidence type="ECO:0000256" key="8">
    <source>
        <dbReference type="HAMAP-Rule" id="MF_00173"/>
    </source>
</evidence>
<evidence type="ECO:0000256" key="2">
    <source>
        <dbReference type="ARBA" id="ARBA00008316"/>
    </source>
</evidence>
<dbReference type="HAMAP" id="MF_00173">
    <property type="entry name" value="Arg_repressor"/>
    <property type="match status" value="1"/>
</dbReference>
<dbReference type="Pfam" id="PF01316">
    <property type="entry name" value="Arg_repressor"/>
    <property type="match status" value="1"/>
</dbReference>
<evidence type="ECO:0000313" key="13">
    <source>
        <dbReference type="Proteomes" id="UP000319746"/>
    </source>
</evidence>
<keyword evidence="4 8" id="KW-0678">Repressor</keyword>
<dbReference type="InterPro" id="IPR036388">
    <property type="entry name" value="WH-like_DNA-bd_sf"/>
</dbReference>
<sequence length="161" mass="17185">MTKAARQHAIRTVLGTQIIRSQAELAEALTQRGVTVTQGTLSRDLVDIGATRVRDESGHMIYQVPHDIGIAAHSTEMTEVRLSSLCKELLLDADGSANIAVLRTPPGAAQFLASAIDRARLVSVLGTIAGDDAIMVVTRDPEGGQQVAQNFIAYAEQEPKP</sequence>
<keyword evidence="3 8" id="KW-0963">Cytoplasm</keyword>
<comment type="pathway">
    <text evidence="8">Amino-acid biosynthesis; L-arginine biosynthesis [regulation].</text>
</comment>
<reference evidence="12 13" key="1">
    <citation type="submission" date="2019-06" db="EMBL/GenBank/DDBJ databases">
        <title>Sequencing the genomes of 1000 actinobacteria strains.</title>
        <authorList>
            <person name="Klenk H.-P."/>
        </authorList>
    </citation>
    <scope>NUCLEOTIDE SEQUENCE [LARGE SCALE GENOMIC DNA]</scope>
    <source>
        <strain evidence="12 13">DSM 24083</strain>
    </source>
</reference>
<evidence type="ECO:0000256" key="1">
    <source>
        <dbReference type="ARBA" id="ARBA00004496"/>
    </source>
</evidence>
<dbReference type="GO" id="GO:0034618">
    <property type="term" value="F:arginine binding"/>
    <property type="evidence" value="ECO:0007669"/>
    <property type="project" value="InterPro"/>
</dbReference>
<comment type="subcellular location">
    <subcellularLocation>
        <location evidence="1 8">Cytoplasm</location>
    </subcellularLocation>
</comment>
<feature type="domain" description="Arginine repressor DNA-binding" evidence="10">
    <location>
        <begin position="1"/>
        <end position="67"/>
    </location>
</feature>
<dbReference type="EMBL" id="VFOU01000002">
    <property type="protein sequence ID" value="TQL72893.1"/>
    <property type="molecule type" value="Genomic_DNA"/>
</dbReference>
<comment type="function">
    <text evidence="8">Regulates arginine biosynthesis genes.</text>
</comment>
<organism evidence="12 13">
    <name type="scientific">Enteractinococcus coprophilus</name>
    <dbReference type="NCBI Taxonomy" id="1027633"/>
    <lineage>
        <taxon>Bacteria</taxon>
        <taxon>Bacillati</taxon>
        <taxon>Actinomycetota</taxon>
        <taxon>Actinomycetes</taxon>
        <taxon>Micrococcales</taxon>
        <taxon>Micrococcaceae</taxon>
    </lineage>
</organism>
<evidence type="ECO:0000313" key="12">
    <source>
        <dbReference type="EMBL" id="TQL72893.1"/>
    </source>
</evidence>
<comment type="caution">
    <text evidence="12">The sequence shown here is derived from an EMBL/GenBank/DDBJ whole genome shotgun (WGS) entry which is preliminary data.</text>
</comment>